<evidence type="ECO:0000259" key="1">
    <source>
        <dbReference type="Pfam" id="PF00501"/>
    </source>
</evidence>
<dbReference type="Gene3D" id="3.40.50.12780">
    <property type="entry name" value="N-terminal domain of ligase-like"/>
    <property type="match status" value="1"/>
</dbReference>
<dbReference type="InterPro" id="IPR042099">
    <property type="entry name" value="ANL_N_sf"/>
</dbReference>
<gene>
    <name evidence="3" type="ORF">F9B16_09365</name>
</gene>
<evidence type="ECO:0000313" key="4">
    <source>
        <dbReference type="Proteomes" id="UP000483004"/>
    </source>
</evidence>
<dbReference type="Gene3D" id="3.30.300.30">
    <property type="match status" value="1"/>
</dbReference>
<protein>
    <submittedName>
        <fullName evidence="3">AMP-binding protein</fullName>
    </submittedName>
</protein>
<evidence type="ECO:0000259" key="2">
    <source>
        <dbReference type="Pfam" id="PF13193"/>
    </source>
</evidence>
<dbReference type="OrthoDB" id="9803968at2"/>
<sequence length="566" mass="61135">MDHNNPAAQVPPRRVADYPPDLVRLYKEAGIWGDLSIPGEFHRVAERNRDRPAVVTPEAALTYAELDQSTDQIAYGLGDLGLRPGDPVLFQIGNRIETVLAWYGCLKAGLIPVCTLALHRGHEISQISRRAGAVAHLVEGGTEGFDLVAFGREQAAGHPTLRALIVVGTHPAAGLGDAVRFQDLGSGVEPAKARQWVEQVQAGIDPGDVAVFQLSGGTTGVPKVIPRRHAEYWYNAAAYARAWGWDVDSRITAMGPIVHNAGIVCSLHGAHSVGACLLLGNGRLEQTVPFFAAQKATHLMLGRAAYSAFEHPAFAGIVPTLQRVILTGGKVPARVFEAYEELGLWSGQLFGMGEGLFMITFPGSPRGVRAGTVGTVLSPHDRIRILEPGGEDPVPDGQVGELCCQGPYTIRGYYDADEHNERAFTGDGFYRTGDLAAIVEIDGVRCVTVEGRIKDLINRGGEKVNAEEVELLLVRHPAIAAAALVAMPDPRLGERACAYLVARDEPVGLASVRHHLEGLGVAKYKWPERLEWVDEFPATRVGKIDKQRLRREIAEKMAAETGATDR</sequence>
<dbReference type="PANTHER" id="PTHR43767:SF10">
    <property type="entry name" value="SURFACTIN SYNTHASE SUBUNIT 1"/>
    <property type="match status" value="1"/>
</dbReference>
<dbReference type="InterPro" id="IPR050237">
    <property type="entry name" value="ATP-dep_AMP-bd_enzyme"/>
</dbReference>
<keyword evidence="4" id="KW-1185">Reference proteome</keyword>
<dbReference type="PANTHER" id="PTHR43767">
    <property type="entry name" value="LONG-CHAIN-FATTY-ACID--COA LIGASE"/>
    <property type="match status" value="1"/>
</dbReference>
<dbReference type="Proteomes" id="UP000483004">
    <property type="component" value="Unassembled WGS sequence"/>
</dbReference>
<dbReference type="InterPro" id="IPR045851">
    <property type="entry name" value="AMP-bd_C_sf"/>
</dbReference>
<dbReference type="AlphaFoldDB" id="A0A6L3VZE5"/>
<dbReference type="GO" id="GO:0016877">
    <property type="term" value="F:ligase activity, forming carbon-sulfur bonds"/>
    <property type="evidence" value="ECO:0007669"/>
    <property type="project" value="UniProtKB-ARBA"/>
</dbReference>
<reference evidence="3 4" key="1">
    <citation type="submission" date="2019-09" db="EMBL/GenBank/DDBJ databases">
        <title>Actinomadura physcomitrii sp. nov., a novel actinomycete isolated from moss [Physcomitrium sphaericum (Ludw) Fuernr].</title>
        <authorList>
            <person name="Liu C."/>
            <person name="Zhuang X."/>
        </authorList>
    </citation>
    <scope>NUCLEOTIDE SEQUENCE [LARGE SCALE GENOMIC DNA]</scope>
    <source>
        <strain evidence="3 4">CYP1-1B</strain>
    </source>
</reference>
<feature type="domain" description="AMP-binding enzyme C-terminal" evidence="2">
    <location>
        <begin position="468"/>
        <end position="543"/>
    </location>
</feature>
<dbReference type="InterPro" id="IPR020845">
    <property type="entry name" value="AMP-binding_CS"/>
</dbReference>
<accession>A0A6L3VZE5</accession>
<proteinExistence type="predicted"/>
<dbReference type="Pfam" id="PF00501">
    <property type="entry name" value="AMP-binding"/>
    <property type="match status" value="1"/>
</dbReference>
<dbReference type="EMBL" id="WBMR01000018">
    <property type="protein sequence ID" value="KAB2384828.1"/>
    <property type="molecule type" value="Genomic_DNA"/>
</dbReference>
<organism evidence="3 4">
    <name type="scientific">Actinomadura montaniterrae</name>
    <dbReference type="NCBI Taxonomy" id="1803903"/>
    <lineage>
        <taxon>Bacteria</taxon>
        <taxon>Bacillati</taxon>
        <taxon>Actinomycetota</taxon>
        <taxon>Actinomycetes</taxon>
        <taxon>Streptosporangiales</taxon>
        <taxon>Thermomonosporaceae</taxon>
        <taxon>Actinomadura</taxon>
    </lineage>
</organism>
<dbReference type="InterPro" id="IPR000873">
    <property type="entry name" value="AMP-dep_synth/lig_dom"/>
</dbReference>
<evidence type="ECO:0000313" key="3">
    <source>
        <dbReference type="EMBL" id="KAB2384828.1"/>
    </source>
</evidence>
<dbReference type="InterPro" id="IPR025110">
    <property type="entry name" value="AMP-bd_C"/>
</dbReference>
<dbReference type="PROSITE" id="PS00455">
    <property type="entry name" value="AMP_BINDING"/>
    <property type="match status" value="1"/>
</dbReference>
<comment type="caution">
    <text evidence="3">The sequence shown here is derived from an EMBL/GenBank/DDBJ whole genome shotgun (WGS) entry which is preliminary data.</text>
</comment>
<feature type="domain" description="AMP-dependent synthetase/ligase" evidence="1">
    <location>
        <begin position="41"/>
        <end position="414"/>
    </location>
</feature>
<dbReference type="SUPFAM" id="SSF56801">
    <property type="entry name" value="Acetyl-CoA synthetase-like"/>
    <property type="match status" value="1"/>
</dbReference>
<name>A0A6L3VZE5_9ACTN</name>
<dbReference type="Pfam" id="PF13193">
    <property type="entry name" value="AMP-binding_C"/>
    <property type="match status" value="1"/>
</dbReference>
<dbReference type="RefSeq" id="WP_151539608.1">
    <property type="nucleotide sequence ID" value="NZ_WBMR01000018.1"/>
</dbReference>